<feature type="transmembrane region" description="Helical" evidence="1">
    <location>
        <begin position="79"/>
        <end position="98"/>
    </location>
</feature>
<gene>
    <name evidence="2" type="ORF">CGZ75_13040</name>
</gene>
<keyword evidence="1" id="KW-1133">Transmembrane helix</keyword>
<dbReference type="AlphaFoldDB" id="A0A229NZC5"/>
<keyword evidence="1" id="KW-0472">Membrane</keyword>
<name>A0A229NZC5_9BACL</name>
<protein>
    <recommendedName>
        <fullName evidence="4">DUF2178 domain-containing protein</fullName>
    </recommendedName>
</protein>
<keyword evidence="3" id="KW-1185">Reference proteome</keyword>
<organism evidence="2 3">
    <name type="scientific">Paenibacillus herberti</name>
    <dbReference type="NCBI Taxonomy" id="1619309"/>
    <lineage>
        <taxon>Bacteria</taxon>
        <taxon>Bacillati</taxon>
        <taxon>Bacillota</taxon>
        <taxon>Bacilli</taxon>
        <taxon>Bacillales</taxon>
        <taxon>Paenibacillaceae</taxon>
        <taxon>Paenibacillus</taxon>
    </lineage>
</organism>
<evidence type="ECO:0008006" key="4">
    <source>
        <dbReference type="Google" id="ProtNLM"/>
    </source>
</evidence>
<reference evidence="2 3" key="1">
    <citation type="submission" date="2017-07" db="EMBL/GenBank/DDBJ databases">
        <title>Paenibacillus herberti R33 genome sequencing and assembly.</title>
        <authorList>
            <person name="Su W."/>
        </authorList>
    </citation>
    <scope>NUCLEOTIDE SEQUENCE [LARGE SCALE GENOMIC DNA]</scope>
    <source>
        <strain evidence="2 3">R33</strain>
    </source>
</reference>
<dbReference type="RefSeq" id="WP_089525857.1">
    <property type="nucleotide sequence ID" value="NZ_NMUQ01000002.1"/>
</dbReference>
<dbReference type="EMBL" id="NMUQ01000002">
    <property type="protein sequence ID" value="OXM15045.1"/>
    <property type="molecule type" value="Genomic_DNA"/>
</dbReference>
<evidence type="ECO:0000256" key="1">
    <source>
        <dbReference type="SAM" id="Phobius"/>
    </source>
</evidence>
<accession>A0A229NZC5</accession>
<proteinExistence type="predicted"/>
<feature type="transmembrane region" description="Helical" evidence="1">
    <location>
        <begin position="104"/>
        <end position="124"/>
    </location>
</feature>
<evidence type="ECO:0000313" key="3">
    <source>
        <dbReference type="Proteomes" id="UP000215145"/>
    </source>
</evidence>
<feature type="transmembrane region" description="Helical" evidence="1">
    <location>
        <begin position="36"/>
        <end position="54"/>
    </location>
</feature>
<dbReference type="OrthoDB" id="2357358at2"/>
<evidence type="ECO:0000313" key="2">
    <source>
        <dbReference type="EMBL" id="OXM15045.1"/>
    </source>
</evidence>
<dbReference type="Proteomes" id="UP000215145">
    <property type="component" value="Unassembled WGS sequence"/>
</dbReference>
<comment type="caution">
    <text evidence="2">The sequence shown here is derived from an EMBL/GenBank/DDBJ whole genome shotgun (WGS) entry which is preliminary data.</text>
</comment>
<sequence length="129" mass="14418">MNTRKIASILLCVAALVVIAFTIYKLNIGKQVGLNEVISISTLVMMYFSTITWGSKHNKDGILQEEELGQRITEKSSKIGYLILVVLILGAVALDELINNNVNVFLLALLGLSMILLPMIEFLYSRKYR</sequence>
<keyword evidence="1" id="KW-0812">Transmembrane</keyword>